<feature type="repeat" description="WD" evidence="3">
    <location>
        <begin position="131"/>
        <end position="157"/>
    </location>
</feature>
<dbReference type="Gene3D" id="2.130.10.10">
    <property type="entry name" value="YVTN repeat-like/Quinoprotein amine dehydrogenase"/>
    <property type="match status" value="5"/>
</dbReference>
<dbReference type="Pfam" id="PF00400">
    <property type="entry name" value="WD40"/>
    <property type="match status" value="10"/>
</dbReference>
<dbReference type="SMART" id="SM00320">
    <property type="entry name" value="WD40"/>
    <property type="match status" value="16"/>
</dbReference>
<dbReference type="InterPro" id="IPR015943">
    <property type="entry name" value="WD40/YVTN_repeat-like_dom_sf"/>
</dbReference>
<dbReference type="SUPFAM" id="SSF50998">
    <property type="entry name" value="Quinoprotein alcohol dehydrogenase-like"/>
    <property type="match status" value="1"/>
</dbReference>
<feature type="repeat" description="WD" evidence="3">
    <location>
        <begin position="662"/>
        <end position="693"/>
    </location>
</feature>
<dbReference type="InterPro" id="IPR019775">
    <property type="entry name" value="WD40_repeat_CS"/>
</dbReference>
<evidence type="ECO:0000256" key="2">
    <source>
        <dbReference type="ARBA" id="ARBA00022737"/>
    </source>
</evidence>
<dbReference type="InterPro" id="IPR024977">
    <property type="entry name" value="Apc4-like_WD40_dom"/>
</dbReference>
<evidence type="ECO:0000256" key="5">
    <source>
        <dbReference type="SAM" id="Phobius"/>
    </source>
</evidence>
<feature type="repeat" description="WD" evidence="3">
    <location>
        <begin position="164"/>
        <end position="205"/>
    </location>
</feature>
<dbReference type="PRINTS" id="PR00320">
    <property type="entry name" value="GPROTEINBRPT"/>
</dbReference>
<dbReference type="InterPro" id="IPR011047">
    <property type="entry name" value="Quinoprotein_ADH-like_sf"/>
</dbReference>
<dbReference type="GO" id="GO:0016251">
    <property type="term" value="F:RNA polymerase II general transcription initiation factor activity"/>
    <property type="evidence" value="ECO:0007669"/>
    <property type="project" value="TreeGrafter"/>
</dbReference>
<dbReference type="PANTHER" id="PTHR19879:SF9">
    <property type="entry name" value="TRANSCRIPTION INITIATION FACTOR TFIID SUBUNIT 5"/>
    <property type="match status" value="1"/>
</dbReference>
<keyword evidence="5" id="KW-0812">Transmembrane</keyword>
<feature type="repeat" description="WD" evidence="3">
    <location>
        <begin position="498"/>
        <end position="539"/>
    </location>
</feature>
<sequence>MNTAINDSYVHPIEKLNITIGSLISDLINPNMKVYSYSEEFNNEIWTIAYIPHNNLVALGCRDSSIKIFNPNTQEEVFDLSTHSGAITGLKVSLNNKRLASASMNSQVKCWDLTNYKELNSLDLTPNTPNSIGISPDGNFIIIGQSDGEIIIWEVDSFGIGKKLKGHLAGVNSIALSSDSKIIASGSDDKTVRLWSVNTISEIFVFIGHTSIVSLVQITADDKFVVSGSEDKTVRLWSISTKTLDFVYEGHVGEIYCLSLSLDSSIIASGSQDRSVKVWSIARKALDFSYSDHDGYVSCIKILDNQKYIASGCYQTILLANIKEKRVEIIFEGHDKFIMSLTANLDCSRLYSVSADKTFKMWNIQDSQSLAILSGHTSYVTCLCISPDNRYLITGSWDFTVKLWSLESFKEIYTFKGHKHYVIAVCISSNSQYALSASWDSTIRLWDILRKEEVHIFSEHSTVIFALVATKNFKYAASGSGNGELIIWNIKEKSKEFQVNHQEYIASLAISKDDKYIISASGDKTVKMINLHTKTEEKTFKHDINVYCIEFLYDPLCVISGLNNGEIWAWGSSSEPEIMHAHNSKVLFLRISSNREYLISGSSEAMIKVWNLEDYHEYITFTLQSSLSYLVLCPNSKLIVSATEAGIIQFWSISEKREEMRILAHTEKIEGIEFTVNGMYIVSCSKDKLCKVWGFEDFTSLILYQNKDQGSLDYSIQENDFSNIKRRKSVVAISLKTDTLANLSCYPYLHYYGFRQRLSKRALPYDSDCQLLLPLGVNAGHIYAFLGLDKHLYQALTLGCPIRKDSSGNSPLHYALSKDSQKSIDSILLFMITFSKDPKNYFKILEYCHALRDDINSIIQNSSIHLLGFLESIFVIIKNEELPISITEFSPPLIITSKYSKILFENFLKDQKPAKKYKETFIEFRQSSFQFCICNGAKLSFDLLRSIENTKNPAIYNSTLIRTILDYKWKSMRGIMLFYTILVWICVIFMIPLLFVDFRSAIGHSIFMILNIILILPELFQARFIGLIPYFKAWRNRIDLFASLFSIFWQIIYHYNEVTKSCYIKWIMVLTNFIRGLSGFRAFNSTRYYIRLIIRASTDAIPFIIIIVYTTLCFGSLFASSFDVVQSMAFIALWKAPFELSLGSFYNTNTMDLYYFTFTIAAFFNVVMMLNLLISILSDSFNRFNIEAEVIDYQEKLEFILEMESIYLFFRNKSNIGYLQLCESVSRKHKESQLNGKIVEIQEKIDLVQEEMNNKFFRLENFIVNAERNYDALSLKIDRILQNPSK</sequence>
<dbReference type="PROSITE" id="PS00678">
    <property type="entry name" value="WD_REPEATS_1"/>
    <property type="match status" value="3"/>
</dbReference>
<dbReference type="PANTHER" id="PTHR19879">
    <property type="entry name" value="TRANSCRIPTION INITIATION FACTOR TFIID"/>
    <property type="match status" value="1"/>
</dbReference>
<keyword evidence="5" id="KW-0472">Membrane</keyword>
<feature type="repeat" description="WD" evidence="3">
    <location>
        <begin position="248"/>
        <end position="281"/>
    </location>
</feature>
<feature type="coiled-coil region" evidence="4">
    <location>
        <begin position="1231"/>
        <end position="1283"/>
    </location>
</feature>
<dbReference type="InterPro" id="IPR020472">
    <property type="entry name" value="WD40_PAC1"/>
</dbReference>
<evidence type="ECO:0000256" key="3">
    <source>
        <dbReference type="PROSITE-ProRule" id="PRU00221"/>
    </source>
</evidence>
<comment type="caution">
    <text evidence="7">The sequence shown here is derived from an EMBL/GenBank/DDBJ whole genome shotgun (WGS) entry which is preliminary data.</text>
</comment>
<dbReference type="PROSITE" id="PS50082">
    <property type="entry name" value="WD_REPEATS_2"/>
    <property type="match status" value="12"/>
</dbReference>
<gene>
    <name evidence="7" type="ORF">SteCoe_33130</name>
</gene>
<feature type="repeat" description="WD" evidence="3">
    <location>
        <begin position="206"/>
        <end position="241"/>
    </location>
</feature>
<feature type="repeat" description="WD" evidence="3">
    <location>
        <begin position="457"/>
        <end position="498"/>
    </location>
</feature>
<dbReference type="CDD" id="cd00200">
    <property type="entry name" value="WD40"/>
    <property type="match status" value="3"/>
</dbReference>
<dbReference type="PROSITE" id="PS50294">
    <property type="entry name" value="WD_REPEATS_REGION"/>
    <property type="match status" value="9"/>
</dbReference>
<organism evidence="7 8">
    <name type="scientific">Stentor coeruleus</name>
    <dbReference type="NCBI Taxonomy" id="5963"/>
    <lineage>
        <taxon>Eukaryota</taxon>
        <taxon>Sar</taxon>
        <taxon>Alveolata</taxon>
        <taxon>Ciliophora</taxon>
        <taxon>Postciliodesmatophora</taxon>
        <taxon>Heterotrichea</taxon>
        <taxon>Heterotrichida</taxon>
        <taxon>Stentoridae</taxon>
        <taxon>Stentor</taxon>
    </lineage>
</organism>
<protein>
    <recommendedName>
        <fullName evidence="6">Anaphase-promoting complex subunit 4-like WD40 domain-containing protein</fullName>
    </recommendedName>
</protein>
<feature type="repeat" description="WD" evidence="3">
    <location>
        <begin position="331"/>
        <end position="372"/>
    </location>
</feature>
<feature type="transmembrane region" description="Helical" evidence="5">
    <location>
        <begin position="1103"/>
        <end position="1133"/>
    </location>
</feature>
<evidence type="ECO:0000256" key="4">
    <source>
        <dbReference type="SAM" id="Coils"/>
    </source>
</evidence>
<dbReference type="InterPro" id="IPR036322">
    <property type="entry name" value="WD40_repeat_dom_sf"/>
</dbReference>
<feature type="transmembrane region" description="Helical" evidence="5">
    <location>
        <begin position="1153"/>
        <end position="1174"/>
    </location>
</feature>
<dbReference type="SUPFAM" id="SSF50978">
    <property type="entry name" value="WD40 repeat-like"/>
    <property type="match status" value="2"/>
</dbReference>
<keyword evidence="2" id="KW-0677">Repeat</keyword>
<evidence type="ECO:0000313" key="8">
    <source>
        <dbReference type="Proteomes" id="UP000187209"/>
    </source>
</evidence>
<feature type="transmembrane region" description="Helical" evidence="5">
    <location>
        <begin position="976"/>
        <end position="995"/>
    </location>
</feature>
<dbReference type="Proteomes" id="UP000187209">
    <property type="component" value="Unassembled WGS sequence"/>
</dbReference>
<accession>A0A1R2AXM5</accession>
<keyword evidence="8" id="KW-1185">Reference proteome</keyword>
<evidence type="ECO:0000313" key="7">
    <source>
        <dbReference type="EMBL" id="OMJ69205.1"/>
    </source>
</evidence>
<reference evidence="7 8" key="1">
    <citation type="submission" date="2016-11" db="EMBL/GenBank/DDBJ databases">
        <title>The macronuclear genome of Stentor coeruleus: a giant cell with tiny introns.</title>
        <authorList>
            <person name="Slabodnick M."/>
            <person name="Ruby J.G."/>
            <person name="Reiff S.B."/>
            <person name="Swart E.C."/>
            <person name="Gosai S."/>
            <person name="Prabakaran S."/>
            <person name="Witkowska E."/>
            <person name="Larue G.E."/>
            <person name="Fisher S."/>
            <person name="Freeman R.M."/>
            <person name="Gunawardena J."/>
            <person name="Chu W."/>
            <person name="Stover N.A."/>
            <person name="Gregory B.D."/>
            <person name="Nowacki M."/>
            <person name="Derisi J."/>
            <person name="Roy S.W."/>
            <person name="Marshall W.F."/>
            <person name="Sood P."/>
        </authorList>
    </citation>
    <scope>NUCLEOTIDE SEQUENCE [LARGE SCALE GENOMIC DNA]</scope>
    <source>
        <strain evidence="7">WM001</strain>
    </source>
</reference>
<keyword evidence="4" id="KW-0175">Coiled coil</keyword>
<dbReference type="Pfam" id="PF12894">
    <property type="entry name" value="ANAPC4_WD40"/>
    <property type="match status" value="1"/>
</dbReference>
<keyword evidence="1 3" id="KW-0853">WD repeat</keyword>
<feature type="domain" description="Anaphase-promoting complex subunit 4-like WD40" evidence="6">
    <location>
        <begin position="49"/>
        <end position="127"/>
    </location>
</feature>
<dbReference type="InterPro" id="IPR001680">
    <property type="entry name" value="WD40_rpt"/>
</dbReference>
<feature type="repeat" description="WD" evidence="3">
    <location>
        <begin position="415"/>
        <end position="456"/>
    </location>
</feature>
<dbReference type="EMBL" id="MPUH01001227">
    <property type="protein sequence ID" value="OMJ69205.1"/>
    <property type="molecule type" value="Genomic_DNA"/>
</dbReference>
<feature type="repeat" description="WD" evidence="3">
    <location>
        <begin position="373"/>
        <end position="414"/>
    </location>
</feature>
<proteinExistence type="predicted"/>
<evidence type="ECO:0000259" key="6">
    <source>
        <dbReference type="Pfam" id="PF12894"/>
    </source>
</evidence>
<feature type="repeat" description="WD" evidence="3">
    <location>
        <begin position="579"/>
        <end position="620"/>
    </location>
</feature>
<feature type="transmembrane region" description="Helical" evidence="5">
    <location>
        <begin position="1001"/>
        <end position="1020"/>
    </location>
</feature>
<evidence type="ECO:0000256" key="1">
    <source>
        <dbReference type="ARBA" id="ARBA00022574"/>
    </source>
</evidence>
<feature type="repeat" description="WD" evidence="3">
    <location>
        <begin position="80"/>
        <end position="121"/>
    </location>
</feature>
<keyword evidence="5" id="KW-1133">Transmembrane helix</keyword>
<feature type="transmembrane region" description="Helical" evidence="5">
    <location>
        <begin position="1040"/>
        <end position="1057"/>
    </location>
</feature>
<dbReference type="GO" id="GO:0006367">
    <property type="term" value="P:transcription initiation at RNA polymerase II promoter"/>
    <property type="evidence" value="ECO:0007669"/>
    <property type="project" value="TreeGrafter"/>
</dbReference>
<dbReference type="GO" id="GO:0005669">
    <property type="term" value="C:transcription factor TFIID complex"/>
    <property type="evidence" value="ECO:0007669"/>
    <property type="project" value="TreeGrafter"/>
</dbReference>
<name>A0A1R2AXM5_9CILI</name>